<dbReference type="EMBL" id="ARZY01000057">
    <property type="protein sequence ID" value="EWH08233.1"/>
    <property type="molecule type" value="Genomic_DNA"/>
</dbReference>
<dbReference type="Proteomes" id="UP000019276">
    <property type="component" value="Unassembled WGS sequence"/>
</dbReference>
<dbReference type="PROSITE" id="PS51257">
    <property type="entry name" value="PROKAR_LIPOPROTEIN"/>
    <property type="match status" value="1"/>
</dbReference>
<feature type="signal peptide" evidence="1">
    <location>
        <begin position="1"/>
        <end position="21"/>
    </location>
</feature>
<evidence type="ECO:0000256" key="1">
    <source>
        <dbReference type="SAM" id="SignalP"/>
    </source>
</evidence>
<protein>
    <recommendedName>
        <fullName evidence="4">LPP20 lipoprotein</fullName>
    </recommendedName>
</protein>
<dbReference type="Gene3D" id="3.10.28.20">
    <property type="entry name" value="Acetamidase/Formamidase-like domains"/>
    <property type="match status" value="1"/>
</dbReference>
<sequence length="304" mass="34063">MRLIKLVITSCLLILSACANTAQFELNAPTDDGYNLYANGVGANEQQAITDALANLSLRLSSNVSTQVHTLLQQSRTELAVQDTSVFFQQSSQVARPFTFNNYQVVKSQAIAEQTQVTIAVAKQPFFDSLHKQSAQKLSELAQTQMQAKEQDNLARLAVSQFELKRLQQKLYKDIALLNAFSYPNTLYQDYQQLLHNAIAAAANFNLRFVAPSSLNYLFDTQNLYQNGIGFVGQTPLVIYVTGEMTLGQFNQVTAERLTLAINLLVDTNNHLQPLTNLNIQAVENDLSRRQQQLKQSLTQQIWL</sequence>
<dbReference type="AlphaFoldDB" id="W7QJB1"/>
<evidence type="ECO:0000313" key="2">
    <source>
        <dbReference type="EMBL" id="EWH08233.1"/>
    </source>
</evidence>
<reference evidence="2 3" key="1">
    <citation type="journal article" date="2014" name="Genome Announc.">
        <title>Draft Genome Sequence of the Agar-Degrading Bacterium Catenovulum sp. Strain DS-2, Isolated from Intestines of Haliotis diversicolor.</title>
        <authorList>
            <person name="Shan D."/>
            <person name="Li X."/>
            <person name="Gu Z."/>
            <person name="Wei G."/>
            <person name="Gao Z."/>
            <person name="Shao Z."/>
        </authorList>
    </citation>
    <scope>NUCLEOTIDE SEQUENCE [LARGE SCALE GENOMIC DNA]</scope>
    <source>
        <strain evidence="2 3">DS-2</strain>
    </source>
</reference>
<keyword evidence="3" id="KW-1185">Reference proteome</keyword>
<accession>W7QJB1</accession>
<gene>
    <name evidence="2" type="ORF">DS2_18358</name>
</gene>
<feature type="chain" id="PRO_5004901367" description="LPP20 lipoprotein" evidence="1">
    <location>
        <begin position="22"/>
        <end position="304"/>
    </location>
</feature>
<dbReference type="RefSeq" id="WP_035016491.1">
    <property type="nucleotide sequence ID" value="NZ_ARZY01000057.1"/>
</dbReference>
<dbReference type="eggNOG" id="ENOG5033WC1">
    <property type="taxonomic scope" value="Bacteria"/>
</dbReference>
<dbReference type="STRING" id="1328313.DS2_18358"/>
<comment type="caution">
    <text evidence="2">The sequence shown here is derived from an EMBL/GenBank/DDBJ whole genome shotgun (WGS) entry which is preliminary data.</text>
</comment>
<proteinExistence type="predicted"/>
<dbReference type="OrthoDB" id="6383523at2"/>
<keyword evidence="1" id="KW-0732">Signal</keyword>
<evidence type="ECO:0008006" key="4">
    <source>
        <dbReference type="Google" id="ProtNLM"/>
    </source>
</evidence>
<organism evidence="2 3">
    <name type="scientific">Catenovulum agarivorans DS-2</name>
    <dbReference type="NCBI Taxonomy" id="1328313"/>
    <lineage>
        <taxon>Bacteria</taxon>
        <taxon>Pseudomonadati</taxon>
        <taxon>Pseudomonadota</taxon>
        <taxon>Gammaproteobacteria</taxon>
        <taxon>Alteromonadales</taxon>
        <taxon>Alteromonadaceae</taxon>
        <taxon>Catenovulum</taxon>
    </lineage>
</organism>
<name>W7QJB1_9ALTE</name>
<evidence type="ECO:0000313" key="3">
    <source>
        <dbReference type="Proteomes" id="UP000019276"/>
    </source>
</evidence>